<dbReference type="EMBL" id="JBHTIZ010000026">
    <property type="protein sequence ID" value="MFD0984880.1"/>
    <property type="molecule type" value="Genomic_DNA"/>
</dbReference>
<protein>
    <submittedName>
        <fullName evidence="2">Alpha-amylase family glycosyl hydrolase</fullName>
    </submittedName>
</protein>
<evidence type="ECO:0000313" key="3">
    <source>
        <dbReference type="Proteomes" id="UP001597051"/>
    </source>
</evidence>
<sequence length="111" mass="12933">MNPKIVIATFIYFLLFNINYVKAQHVAVTKKWWKETVFYQIYMPSYADSNGDGFGDFRGMTQKLDYLQGIGVKGIWLTPFFTSPKVDNGYDIANYYEIDPTYGTKADFDFF</sequence>
<keyword evidence="2" id="KW-0378">Hydrolase</keyword>
<reference evidence="3" key="1">
    <citation type="journal article" date="2019" name="Int. J. Syst. Evol. Microbiol.">
        <title>The Global Catalogue of Microorganisms (GCM) 10K type strain sequencing project: providing services to taxonomists for standard genome sequencing and annotation.</title>
        <authorList>
            <consortium name="The Broad Institute Genomics Platform"/>
            <consortium name="The Broad Institute Genome Sequencing Center for Infectious Disease"/>
            <person name="Wu L."/>
            <person name="Ma J."/>
        </authorList>
    </citation>
    <scope>NUCLEOTIDE SEQUENCE [LARGE SCALE GENOMIC DNA]</scope>
    <source>
        <strain evidence="3">CECT 7649</strain>
    </source>
</reference>
<dbReference type="PANTHER" id="PTHR10357">
    <property type="entry name" value="ALPHA-AMYLASE FAMILY MEMBER"/>
    <property type="match status" value="1"/>
</dbReference>
<dbReference type="InterPro" id="IPR017853">
    <property type="entry name" value="GH"/>
</dbReference>
<gene>
    <name evidence="2" type="ORF">ACFQ0S_10390</name>
</gene>
<accession>A0ABW3J441</accession>
<dbReference type="Pfam" id="PF00128">
    <property type="entry name" value="Alpha-amylase"/>
    <property type="match status" value="1"/>
</dbReference>
<dbReference type="PANTHER" id="PTHR10357:SF179">
    <property type="entry name" value="NEUTRAL AND BASIC AMINO ACID TRANSPORT PROTEIN RBAT"/>
    <property type="match status" value="1"/>
</dbReference>
<keyword evidence="3" id="KW-1185">Reference proteome</keyword>
<name>A0ABW3J441_9FLAO</name>
<dbReference type="RefSeq" id="WP_379757278.1">
    <property type="nucleotide sequence ID" value="NZ_JBHSYB010000027.1"/>
</dbReference>
<dbReference type="Gene3D" id="3.20.20.80">
    <property type="entry name" value="Glycosidases"/>
    <property type="match status" value="1"/>
</dbReference>
<feature type="domain" description="Glycosyl hydrolase family 13 catalytic" evidence="1">
    <location>
        <begin position="40"/>
        <end position="109"/>
    </location>
</feature>
<proteinExistence type="predicted"/>
<dbReference type="GO" id="GO:0016787">
    <property type="term" value="F:hydrolase activity"/>
    <property type="evidence" value="ECO:0007669"/>
    <property type="project" value="UniProtKB-KW"/>
</dbReference>
<dbReference type="Proteomes" id="UP001597051">
    <property type="component" value="Unassembled WGS sequence"/>
</dbReference>
<comment type="caution">
    <text evidence="2">The sequence shown here is derived from an EMBL/GenBank/DDBJ whole genome shotgun (WGS) entry which is preliminary data.</text>
</comment>
<dbReference type="SUPFAM" id="SSF51445">
    <property type="entry name" value="(Trans)glycosidases"/>
    <property type="match status" value="1"/>
</dbReference>
<organism evidence="2 3">
    <name type="scientific">Flavobacterium myungsuense</name>
    <dbReference type="NCBI Taxonomy" id="651823"/>
    <lineage>
        <taxon>Bacteria</taxon>
        <taxon>Pseudomonadati</taxon>
        <taxon>Bacteroidota</taxon>
        <taxon>Flavobacteriia</taxon>
        <taxon>Flavobacteriales</taxon>
        <taxon>Flavobacteriaceae</taxon>
        <taxon>Flavobacterium</taxon>
    </lineage>
</organism>
<dbReference type="InterPro" id="IPR006047">
    <property type="entry name" value="GH13_cat_dom"/>
</dbReference>
<evidence type="ECO:0000313" key="2">
    <source>
        <dbReference type="EMBL" id="MFD0984880.1"/>
    </source>
</evidence>
<evidence type="ECO:0000259" key="1">
    <source>
        <dbReference type="Pfam" id="PF00128"/>
    </source>
</evidence>